<name>A0A4Z1T2P4_GIAMU</name>
<comment type="caution">
    <text evidence="1">The sequence shown here is derived from an EMBL/GenBank/DDBJ whole genome shotgun (WGS) entry which is preliminary data.</text>
</comment>
<reference evidence="1 2" key="1">
    <citation type="submission" date="2019-05" db="EMBL/GenBank/DDBJ databases">
        <title>The compact genome of Giardia muris reveals important steps in the evolution of intestinal protozoan parasites.</title>
        <authorList>
            <person name="Xu F."/>
            <person name="Jimenez-Gonzalez A."/>
            <person name="Einarsson E."/>
            <person name="Astvaldsson A."/>
            <person name="Peirasmaki D."/>
            <person name="Eckmann L."/>
            <person name="Andersson J.O."/>
            <person name="Svard S.G."/>
            <person name="Jerlstrom-Hultqvist J."/>
        </authorList>
    </citation>
    <scope>NUCLEOTIDE SEQUENCE [LARGE SCALE GENOMIC DNA]</scope>
    <source>
        <strain evidence="1 2">Roberts-Thomson</strain>
    </source>
</reference>
<dbReference type="AlphaFoldDB" id="A0A4Z1T2P4"/>
<dbReference type="OrthoDB" id="10248520at2759"/>
<organism evidence="1 2">
    <name type="scientific">Giardia muris</name>
    <dbReference type="NCBI Taxonomy" id="5742"/>
    <lineage>
        <taxon>Eukaryota</taxon>
        <taxon>Metamonada</taxon>
        <taxon>Diplomonadida</taxon>
        <taxon>Hexamitidae</taxon>
        <taxon>Giardiinae</taxon>
        <taxon>Giardia</taxon>
    </lineage>
</organism>
<gene>
    <name evidence="1" type="ORF">GMRT_13836</name>
</gene>
<accession>A0A4Z1T2P4</accession>
<evidence type="ECO:0000313" key="2">
    <source>
        <dbReference type="Proteomes" id="UP000315496"/>
    </source>
</evidence>
<dbReference type="Pfam" id="PF13181">
    <property type="entry name" value="TPR_8"/>
    <property type="match status" value="1"/>
</dbReference>
<dbReference type="VEuPathDB" id="GiardiaDB:GMRT_13836"/>
<evidence type="ECO:0000313" key="1">
    <source>
        <dbReference type="EMBL" id="TNJ27327.1"/>
    </source>
</evidence>
<sequence length="145" mass="16678">MEMQPEEAFVDLPDAIRDRVHKLCAEGLHCMAEKGNADDAIYAWEQAVYLLPDPREEWAISCWLFSNIGELYFKAGDYEASDEFFRWAMVSPGGRTDPHISLRLGQSCFHLEQHAEAMEYLLAARADNPEIFKDEDPVYANFLEK</sequence>
<proteinExistence type="predicted"/>
<dbReference type="Proteomes" id="UP000315496">
    <property type="component" value="Chromosome 4"/>
</dbReference>
<keyword evidence="2" id="KW-1185">Reference proteome</keyword>
<dbReference type="SUPFAM" id="SSF48452">
    <property type="entry name" value="TPR-like"/>
    <property type="match status" value="1"/>
</dbReference>
<protein>
    <submittedName>
        <fullName evidence="1">Tetratricopeptide repeat-containing protein</fullName>
    </submittedName>
</protein>
<dbReference type="EMBL" id="VDLU01000004">
    <property type="protein sequence ID" value="TNJ27327.1"/>
    <property type="molecule type" value="Genomic_DNA"/>
</dbReference>
<dbReference type="InterPro" id="IPR019734">
    <property type="entry name" value="TPR_rpt"/>
</dbReference>
<dbReference type="Gene3D" id="1.25.40.10">
    <property type="entry name" value="Tetratricopeptide repeat domain"/>
    <property type="match status" value="1"/>
</dbReference>
<dbReference type="InterPro" id="IPR011990">
    <property type="entry name" value="TPR-like_helical_dom_sf"/>
</dbReference>